<evidence type="ECO:0000313" key="2">
    <source>
        <dbReference type="EMBL" id="GGB33639.1"/>
    </source>
</evidence>
<reference evidence="2" key="1">
    <citation type="journal article" date="2014" name="Int. J. Syst. Evol. Microbiol.">
        <title>Complete genome sequence of Corynebacterium casei LMG S-19264T (=DSM 44701T), isolated from a smear-ripened cheese.</title>
        <authorList>
            <consortium name="US DOE Joint Genome Institute (JGI-PGF)"/>
            <person name="Walter F."/>
            <person name="Albersmeier A."/>
            <person name="Kalinowski J."/>
            <person name="Ruckert C."/>
        </authorList>
    </citation>
    <scope>NUCLEOTIDE SEQUENCE</scope>
    <source>
        <strain evidence="2">CGMCC 1.12827</strain>
    </source>
</reference>
<sequence>MAVSDTTALRVELERLLTLDSDQIDLVCAGDALDDLIEFGHDEHAELCERADADFARGDTDAAQYHEQEAAAWRHTLRILVGLRAARRTAGATGRSRRFGAA</sequence>
<name>A0A916T7H3_9ACTN</name>
<protein>
    <recommendedName>
        <fullName evidence="1">TY-Chap C-terminal domain-containing protein</fullName>
    </recommendedName>
</protein>
<proteinExistence type="predicted"/>
<accession>A0A916T7H3</accession>
<comment type="caution">
    <text evidence="2">The sequence shown here is derived from an EMBL/GenBank/DDBJ whole genome shotgun (WGS) entry which is preliminary data.</text>
</comment>
<dbReference type="EMBL" id="BMGC01000014">
    <property type="protein sequence ID" value="GGB33639.1"/>
    <property type="molecule type" value="Genomic_DNA"/>
</dbReference>
<keyword evidence="3" id="KW-1185">Reference proteome</keyword>
<feature type="domain" description="TY-Chap C-terminal" evidence="1">
    <location>
        <begin position="8"/>
        <end position="80"/>
    </location>
</feature>
<dbReference type="Pfam" id="PF22554">
    <property type="entry name" value="Chap-C"/>
    <property type="match status" value="1"/>
</dbReference>
<dbReference type="Proteomes" id="UP000621454">
    <property type="component" value="Unassembled WGS sequence"/>
</dbReference>
<dbReference type="AlphaFoldDB" id="A0A916T7H3"/>
<evidence type="ECO:0000313" key="3">
    <source>
        <dbReference type="Proteomes" id="UP000621454"/>
    </source>
</evidence>
<gene>
    <name evidence="2" type="ORF">GCM10011489_22230</name>
</gene>
<dbReference type="RefSeq" id="WP_188586660.1">
    <property type="nucleotide sequence ID" value="NZ_BMGC01000014.1"/>
</dbReference>
<evidence type="ECO:0000259" key="1">
    <source>
        <dbReference type="Pfam" id="PF22554"/>
    </source>
</evidence>
<reference evidence="2" key="2">
    <citation type="submission" date="2020-09" db="EMBL/GenBank/DDBJ databases">
        <authorList>
            <person name="Sun Q."/>
            <person name="Zhou Y."/>
        </authorList>
    </citation>
    <scope>NUCLEOTIDE SEQUENCE</scope>
    <source>
        <strain evidence="2">CGMCC 1.12827</strain>
    </source>
</reference>
<organism evidence="2 3">
    <name type="scientific">Gordonia jinhuaensis</name>
    <dbReference type="NCBI Taxonomy" id="1517702"/>
    <lineage>
        <taxon>Bacteria</taxon>
        <taxon>Bacillati</taxon>
        <taxon>Actinomycetota</taxon>
        <taxon>Actinomycetes</taxon>
        <taxon>Mycobacteriales</taxon>
        <taxon>Gordoniaceae</taxon>
        <taxon>Gordonia</taxon>
    </lineage>
</organism>
<dbReference type="InterPro" id="IPR054342">
    <property type="entry name" value="TY-Chap_C"/>
</dbReference>